<name>A0A919Q1K1_9ACTN</name>
<dbReference type="AlphaFoldDB" id="A0A919Q1K1"/>
<dbReference type="EMBL" id="BONQ01000172">
    <property type="protein sequence ID" value="GIG52190.1"/>
    <property type="molecule type" value="Genomic_DNA"/>
</dbReference>
<reference evidence="5" key="1">
    <citation type="submission" date="2021-01" db="EMBL/GenBank/DDBJ databases">
        <title>Whole genome shotgun sequence of Dactylosporangium siamense NBRC 106093.</title>
        <authorList>
            <person name="Komaki H."/>
            <person name="Tamura T."/>
        </authorList>
    </citation>
    <scope>NUCLEOTIDE SEQUENCE</scope>
    <source>
        <strain evidence="5">NBRC 106093</strain>
    </source>
</reference>
<dbReference type="Pfam" id="PF00300">
    <property type="entry name" value="His_Phos_1"/>
    <property type="match status" value="1"/>
</dbReference>
<comment type="caution">
    <text evidence="5">The sequence shown here is derived from an EMBL/GenBank/DDBJ whole genome shotgun (WGS) entry which is preliminary data.</text>
</comment>
<evidence type="ECO:0000313" key="5">
    <source>
        <dbReference type="EMBL" id="GIG52190.1"/>
    </source>
</evidence>
<dbReference type="Gene3D" id="3.40.50.1240">
    <property type="entry name" value="Phosphoglycerate mutase-like"/>
    <property type="match status" value="1"/>
</dbReference>
<dbReference type="RefSeq" id="WP_203853787.1">
    <property type="nucleotide sequence ID" value="NZ_BAAAVW010000038.1"/>
</dbReference>
<dbReference type="SMART" id="SM00855">
    <property type="entry name" value="PGAM"/>
    <property type="match status" value="1"/>
</dbReference>
<dbReference type="InterPro" id="IPR013078">
    <property type="entry name" value="His_Pase_superF_clade-1"/>
</dbReference>
<dbReference type="PANTHER" id="PTHR48100:SF1">
    <property type="entry name" value="HISTIDINE PHOSPHATASE FAMILY PROTEIN-RELATED"/>
    <property type="match status" value="1"/>
</dbReference>
<evidence type="ECO:0000256" key="4">
    <source>
        <dbReference type="PIRSR" id="PIRSR613078-2"/>
    </source>
</evidence>
<feature type="active site" description="Tele-phosphohistidine intermediate" evidence="3">
    <location>
        <position position="12"/>
    </location>
</feature>
<dbReference type="SUPFAM" id="SSF53254">
    <property type="entry name" value="Phosphoglycerate mutase-like"/>
    <property type="match status" value="1"/>
</dbReference>
<dbReference type="PANTHER" id="PTHR48100">
    <property type="entry name" value="BROAD-SPECIFICITY PHOSPHATASE YOR283W-RELATED"/>
    <property type="match status" value="1"/>
</dbReference>
<evidence type="ECO:0000256" key="3">
    <source>
        <dbReference type="PIRSR" id="PIRSR613078-1"/>
    </source>
</evidence>
<evidence type="ECO:0000313" key="6">
    <source>
        <dbReference type="Proteomes" id="UP000660611"/>
    </source>
</evidence>
<dbReference type="GO" id="GO:0016791">
    <property type="term" value="F:phosphatase activity"/>
    <property type="evidence" value="ECO:0007669"/>
    <property type="project" value="TreeGrafter"/>
</dbReference>
<sequence>MNSWDTVFLARHGQTQWNLQRRKQGRLDSALTHDGVAQAHRHAAALQGHGIDAIFVSPLGRAVATASIINDALGLEIDVVDELAEVDHGQFSGLIDDQIDTQFPGERQRRAADKYHWQFPGGESYADAATRAASALHRIGHQPARRPLIVSHEMIGRMLQLHLLGLDPQAALARSHPHDVVFQIDPASRECHSIGPGGVSA</sequence>
<feature type="binding site" evidence="4">
    <location>
        <begin position="11"/>
        <end position="18"/>
    </location>
    <ligand>
        <name>substrate</name>
    </ligand>
</feature>
<feature type="active site" description="Proton donor/acceptor" evidence="3">
    <location>
        <position position="85"/>
    </location>
</feature>
<gene>
    <name evidence="5" type="ORF">Dsi01nite_102310</name>
</gene>
<keyword evidence="2" id="KW-0413">Isomerase</keyword>
<dbReference type="CDD" id="cd07067">
    <property type="entry name" value="HP_PGM_like"/>
    <property type="match status" value="1"/>
</dbReference>
<proteinExistence type="predicted"/>
<dbReference type="InterPro" id="IPR001345">
    <property type="entry name" value="PG/BPGM_mutase_AS"/>
</dbReference>
<keyword evidence="6" id="KW-1185">Reference proteome</keyword>
<evidence type="ECO:0000256" key="2">
    <source>
        <dbReference type="ARBA" id="ARBA00023235"/>
    </source>
</evidence>
<accession>A0A919Q1K1</accession>
<evidence type="ECO:0000256" key="1">
    <source>
        <dbReference type="ARBA" id="ARBA00023152"/>
    </source>
</evidence>
<dbReference type="PIRSF" id="PIRSF000709">
    <property type="entry name" value="6PFK_2-Ptase"/>
    <property type="match status" value="1"/>
</dbReference>
<organism evidence="5 6">
    <name type="scientific">Dactylosporangium siamense</name>
    <dbReference type="NCBI Taxonomy" id="685454"/>
    <lineage>
        <taxon>Bacteria</taxon>
        <taxon>Bacillati</taxon>
        <taxon>Actinomycetota</taxon>
        <taxon>Actinomycetes</taxon>
        <taxon>Micromonosporales</taxon>
        <taxon>Micromonosporaceae</taxon>
        <taxon>Dactylosporangium</taxon>
    </lineage>
</organism>
<keyword evidence="1" id="KW-0324">Glycolysis</keyword>
<protein>
    <submittedName>
        <fullName evidence="5">Phosphoglycerate mutase</fullName>
    </submittedName>
</protein>
<dbReference type="GO" id="GO:0005737">
    <property type="term" value="C:cytoplasm"/>
    <property type="evidence" value="ECO:0007669"/>
    <property type="project" value="TreeGrafter"/>
</dbReference>
<dbReference type="InterPro" id="IPR029033">
    <property type="entry name" value="His_PPase_superfam"/>
</dbReference>
<dbReference type="Proteomes" id="UP000660611">
    <property type="component" value="Unassembled WGS sequence"/>
</dbReference>
<dbReference type="PROSITE" id="PS00175">
    <property type="entry name" value="PG_MUTASE"/>
    <property type="match status" value="1"/>
</dbReference>
<dbReference type="InterPro" id="IPR050275">
    <property type="entry name" value="PGM_Phosphatase"/>
</dbReference>
<feature type="binding site" evidence="4">
    <location>
        <position position="61"/>
    </location>
    <ligand>
        <name>substrate</name>
    </ligand>
</feature>